<organism evidence="1 2">
    <name type="scientific">Heterorhabditis bacteriophora</name>
    <name type="common">Entomopathogenic nematode worm</name>
    <dbReference type="NCBI Taxonomy" id="37862"/>
    <lineage>
        <taxon>Eukaryota</taxon>
        <taxon>Metazoa</taxon>
        <taxon>Ecdysozoa</taxon>
        <taxon>Nematoda</taxon>
        <taxon>Chromadorea</taxon>
        <taxon>Rhabditida</taxon>
        <taxon>Rhabditina</taxon>
        <taxon>Rhabditomorpha</taxon>
        <taxon>Strongyloidea</taxon>
        <taxon>Heterorhabditidae</taxon>
        <taxon>Heterorhabditis</taxon>
    </lineage>
</organism>
<protein>
    <submittedName>
        <fullName evidence="2">Uncharacterized protein</fullName>
    </submittedName>
</protein>
<evidence type="ECO:0000313" key="2">
    <source>
        <dbReference type="WBParaSite" id="Hba_02847"/>
    </source>
</evidence>
<dbReference type="AlphaFoldDB" id="A0A1I7WDC6"/>
<dbReference type="WBParaSite" id="Hba_02847">
    <property type="protein sequence ID" value="Hba_02847"/>
    <property type="gene ID" value="Hba_02847"/>
</dbReference>
<proteinExistence type="predicted"/>
<accession>A0A1I7WDC6</accession>
<dbReference type="Proteomes" id="UP000095283">
    <property type="component" value="Unplaced"/>
</dbReference>
<sequence>MITRSKAPSPTRDLIHGTTQHASGGMVFAVRSFAPCWQLFVDVLQQRPRRRRRADRRQIPDDRPCRARHAIHQLLLEFPVAVRPPLAKHVLAVARERGRQQTPAIASKLPRCPSVETVRYQYQLLLQPMPLCIRPIPSLQELPIAAQQGRRLLAHQRELASPLLVQARRRNDDHPSARSNHAMGQCYCDARLAHTDLVGKDRAVVPKACAQGTQGFPLTFNQCQPPSHIRPAIAEQHFGLRGNLFPADHLLHSRPSSDANPA</sequence>
<reference evidence="2" key="1">
    <citation type="submission" date="2016-11" db="UniProtKB">
        <authorList>
            <consortium name="WormBaseParasite"/>
        </authorList>
    </citation>
    <scope>IDENTIFICATION</scope>
</reference>
<name>A0A1I7WDC6_HETBA</name>
<evidence type="ECO:0000313" key="1">
    <source>
        <dbReference type="Proteomes" id="UP000095283"/>
    </source>
</evidence>
<keyword evidence="1" id="KW-1185">Reference proteome</keyword>